<evidence type="ECO:0000313" key="3">
    <source>
        <dbReference type="Proteomes" id="UP000027195"/>
    </source>
</evidence>
<feature type="transmembrane region" description="Helical" evidence="1">
    <location>
        <begin position="56"/>
        <end position="78"/>
    </location>
</feature>
<evidence type="ECO:0000313" key="2">
    <source>
        <dbReference type="EMBL" id="KDQ18342.1"/>
    </source>
</evidence>
<keyword evidence="1" id="KW-0472">Membrane</keyword>
<dbReference type="Proteomes" id="UP000027195">
    <property type="component" value="Unassembled WGS sequence"/>
</dbReference>
<organism evidence="2 3">
    <name type="scientific">Botryobasidium botryosum (strain FD-172 SS1)</name>
    <dbReference type="NCBI Taxonomy" id="930990"/>
    <lineage>
        <taxon>Eukaryota</taxon>
        <taxon>Fungi</taxon>
        <taxon>Dikarya</taxon>
        <taxon>Basidiomycota</taxon>
        <taxon>Agaricomycotina</taxon>
        <taxon>Agaricomycetes</taxon>
        <taxon>Cantharellales</taxon>
        <taxon>Botryobasidiaceae</taxon>
        <taxon>Botryobasidium</taxon>
    </lineage>
</organism>
<sequence>MMLRGSSVRQGLSELIGATVICIGISLFFLLSASLASLSSLFRCSVISSFCLEKKVAVITARLWLFFFRLLDGFYYLAGVVHHLSRDTTSKECAGLSERRRFQYLGLPPEYYERVFLVSR</sequence>
<keyword evidence="1" id="KW-1133">Transmembrane helix</keyword>
<dbReference type="HOGENOM" id="CLU_2049332_0_0_1"/>
<name>A0A067N2L1_BOTB1</name>
<protein>
    <submittedName>
        <fullName evidence="2">Uncharacterized protein</fullName>
    </submittedName>
</protein>
<keyword evidence="3" id="KW-1185">Reference proteome</keyword>
<gene>
    <name evidence="2" type="ORF">BOTBODRAFT_510344</name>
</gene>
<dbReference type="AlphaFoldDB" id="A0A067N2L1"/>
<feature type="transmembrane region" description="Helical" evidence="1">
    <location>
        <begin position="12"/>
        <end position="36"/>
    </location>
</feature>
<dbReference type="InParanoid" id="A0A067N2L1"/>
<reference evidence="3" key="1">
    <citation type="journal article" date="2014" name="Proc. Natl. Acad. Sci. U.S.A.">
        <title>Extensive sampling of basidiomycete genomes demonstrates inadequacy of the white-rot/brown-rot paradigm for wood decay fungi.</title>
        <authorList>
            <person name="Riley R."/>
            <person name="Salamov A.A."/>
            <person name="Brown D.W."/>
            <person name="Nagy L.G."/>
            <person name="Floudas D."/>
            <person name="Held B.W."/>
            <person name="Levasseur A."/>
            <person name="Lombard V."/>
            <person name="Morin E."/>
            <person name="Otillar R."/>
            <person name="Lindquist E.A."/>
            <person name="Sun H."/>
            <person name="LaButti K.M."/>
            <person name="Schmutz J."/>
            <person name="Jabbour D."/>
            <person name="Luo H."/>
            <person name="Baker S.E."/>
            <person name="Pisabarro A.G."/>
            <person name="Walton J.D."/>
            <person name="Blanchette R.A."/>
            <person name="Henrissat B."/>
            <person name="Martin F."/>
            <person name="Cullen D."/>
            <person name="Hibbett D.S."/>
            <person name="Grigoriev I.V."/>
        </authorList>
    </citation>
    <scope>NUCLEOTIDE SEQUENCE [LARGE SCALE GENOMIC DNA]</scope>
    <source>
        <strain evidence="3">FD-172 SS1</strain>
    </source>
</reference>
<dbReference type="EMBL" id="KL198021">
    <property type="protein sequence ID" value="KDQ18342.1"/>
    <property type="molecule type" value="Genomic_DNA"/>
</dbReference>
<evidence type="ECO:0000256" key="1">
    <source>
        <dbReference type="SAM" id="Phobius"/>
    </source>
</evidence>
<keyword evidence="1" id="KW-0812">Transmembrane</keyword>
<accession>A0A067N2L1</accession>
<proteinExistence type="predicted"/>